<organism evidence="6 7">
    <name type="scientific">Sphingomonas abaci</name>
    <dbReference type="NCBI Taxonomy" id="237611"/>
    <lineage>
        <taxon>Bacteria</taxon>
        <taxon>Pseudomonadati</taxon>
        <taxon>Pseudomonadota</taxon>
        <taxon>Alphaproteobacteria</taxon>
        <taxon>Sphingomonadales</taxon>
        <taxon>Sphingomonadaceae</taxon>
        <taxon>Sphingomonas</taxon>
    </lineage>
</organism>
<reference evidence="6 7" key="1">
    <citation type="submission" date="2020-08" db="EMBL/GenBank/DDBJ databases">
        <title>Genomic Encyclopedia of Type Strains, Phase IV (KMG-IV): sequencing the most valuable type-strain genomes for metagenomic binning, comparative biology and taxonomic classification.</title>
        <authorList>
            <person name="Goeker M."/>
        </authorList>
    </citation>
    <scope>NUCLEOTIDE SEQUENCE [LARGE SCALE GENOMIC DNA]</scope>
    <source>
        <strain evidence="6 7">DSM 15867</strain>
    </source>
</reference>
<evidence type="ECO:0000256" key="4">
    <source>
        <dbReference type="ARBA" id="ARBA00023163"/>
    </source>
</evidence>
<dbReference type="GO" id="GO:0003700">
    <property type="term" value="F:DNA-binding transcription factor activity"/>
    <property type="evidence" value="ECO:0007669"/>
    <property type="project" value="TreeGrafter"/>
</dbReference>
<dbReference type="PANTHER" id="PTHR30146:SF151">
    <property type="entry name" value="HTH-TYPE TRANSCRIPTIONAL REPRESSOR CYTR"/>
    <property type="match status" value="1"/>
</dbReference>
<keyword evidence="2" id="KW-0805">Transcription regulation</keyword>
<accession>A0A7W7EYN8</accession>
<dbReference type="InterPro" id="IPR000843">
    <property type="entry name" value="HTH_LacI"/>
</dbReference>
<dbReference type="InterPro" id="IPR046335">
    <property type="entry name" value="LacI/GalR-like_sensor"/>
</dbReference>
<name>A0A7W7EYN8_9SPHN</name>
<dbReference type="Pfam" id="PF13377">
    <property type="entry name" value="Peripla_BP_3"/>
    <property type="match status" value="1"/>
</dbReference>
<dbReference type="PANTHER" id="PTHR30146">
    <property type="entry name" value="LACI-RELATED TRANSCRIPTIONAL REPRESSOR"/>
    <property type="match status" value="1"/>
</dbReference>
<evidence type="ECO:0000313" key="7">
    <source>
        <dbReference type="Proteomes" id="UP000574769"/>
    </source>
</evidence>
<protein>
    <submittedName>
        <fullName evidence="6">LacI family transcriptional regulator</fullName>
    </submittedName>
</protein>
<keyword evidence="1" id="KW-0678">Repressor</keyword>
<dbReference type="SMART" id="SM00354">
    <property type="entry name" value="HTH_LACI"/>
    <property type="match status" value="1"/>
</dbReference>
<keyword evidence="4" id="KW-0804">Transcription</keyword>
<dbReference type="InterPro" id="IPR028082">
    <property type="entry name" value="Peripla_BP_I"/>
</dbReference>
<evidence type="ECO:0000256" key="2">
    <source>
        <dbReference type="ARBA" id="ARBA00023015"/>
    </source>
</evidence>
<dbReference type="SUPFAM" id="SSF53822">
    <property type="entry name" value="Periplasmic binding protein-like I"/>
    <property type="match status" value="1"/>
</dbReference>
<dbReference type="Gene3D" id="3.40.50.2300">
    <property type="match status" value="2"/>
</dbReference>
<proteinExistence type="predicted"/>
<dbReference type="CDD" id="cd06267">
    <property type="entry name" value="PBP1_LacI_sugar_binding-like"/>
    <property type="match status" value="1"/>
</dbReference>
<dbReference type="Proteomes" id="UP000574769">
    <property type="component" value="Unassembled WGS sequence"/>
</dbReference>
<comment type="caution">
    <text evidence="6">The sequence shown here is derived from an EMBL/GenBank/DDBJ whole genome shotgun (WGS) entry which is preliminary data.</text>
</comment>
<sequence length="336" mass="35180">MRKAGATIRDVAARAELSVASVSRVFNGHANVHPDARERVLAAAEALGYVPHAGARSLSMARTHAVGVVIPDLHGEFFSEIVRGMDREAGRRGYHLLLSNMHADAEQAAQAMRSMRGRVDGMIVMAPGLDPAAVEAVLPVGIPAVLIASPNAGTRAAVAIDNRAGVEAVVAHLVATGRRALVHVAGPEGNIDATERREAFVEALAQHLPGRPPRIIPGSFFQEAGEGAARDLLASGERFDAIVAANDMVALGALHVLREAGVDVPGRVAVAGFDDVPLARFLSLTTVQVGIDEIGGRAMTRLFDDIEGKASDMMIDMITPRLIVRATTGAAGEPHA</sequence>
<keyword evidence="7" id="KW-1185">Reference proteome</keyword>
<dbReference type="GO" id="GO:0000976">
    <property type="term" value="F:transcription cis-regulatory region binding"/>
    <property type="evidence" value="ECO:0007669"/>
    <property type="project" value="TreeGrafter"/>
</dbReference>
<dbReference type="RefSeq" id="WP_184116134.1">
    <property type="nucleotide sequence ID" value="NZ_JACHNY010000006.1"/>
</dbReference>
<gene>
    <name evidence="6" type="ORF">GGQ96_003018</name>
</gene>
<feature type="domain" description="HTH lacI-type" evidence="5">
    <location>
        <begin position="6"/>
        <end position="60"/>
    </location>
</feature>
<evidence type="ECO:0000313" key="6">
    <source>
        <dbReference type="EMBL" id="MBB4618872.1"/>
    </source>
</evidence>
<dbReference type="CDD" id="cd01392">
    <property type="entry name" value="HTH_LacI"/>
    <property type="match status" value="1"/>
</dbReference>
<evidence type="ECO:0000259" key="5">
    <source>
        <dbReference type="PROSITE" id="PS50932"/>
    </source>
</evidence>
<evidence type="ECO:0000256" key="3">
    <source>
        <dbReference type="ARBA" id="ARBA00023125"/>
    </source>
</evidence>
<dbReference type="InterPro" id="IPR010982">
    <property type="entry name" value="Lambda_DNA-bd_dom_sf"/>
</dbReference>
<dbReference type="PROSITE" id="PS50932">
    <property type="entry name" value="HTH_LACI_2"/>
    <property type="match status" value="1"/>
</dbReference>
<dbReference type="Pfam" id="PF00356">
    <property type="entry name" value="LacI"/>
    <property type="match status" value="1"/>
</dbReference>
<dbReference type="EMBL" id="JACHNY010000006">
    <property type="protein sequence ID" value="MBB4618872.1"/>
    <property type="molecule type" value="Genomic_DNA"/>
</dbReference>
<dbReference type="AlphaFoldDB" id="A0A7W7EYN8"/>
<keyword evidence="3" id="KW-0238">DNA-binding</keyword>
<dbReference type="SUPFAM" id="SSF47413">
    <property type="entry name" value="lambda repressor-like DNA-binding domains"/>
    <property type="match status" value="1"/>
</dbReference>
<dbReference type="Gene3D" id="1.10.260.40">
    <property type="entry name" value="lambda repressor-like DNA-binding domains"/>
    <property type="match status" value="1"/>
</dbReference>
<evidence type="ECO:0000256" key="1">
    <source>
        <dbReference type="ARBA" id="ARBA00022491"/>
    </source>
</evidence>